<dbReference type="Proteomes" id="UP000000449">
    <property type="component" value="Chromosome"/>
</dbReference>
<dbReference type="GO" id="GO:0003677">
    <property type="term" value="F:DNA binding"/>
    <property type="evidence" value="ECO:0007669"/>
    <property type="project" value="UniProtKB-KW"/>
</dbReference>
<keyword evidence="6" id="KW-1185">Reference proteome</keyword>
<protein>
    <submittedName>
        <fullName evidence="5">ArsR family regulatory protein</fullName>
    </submittedName>
</protein>
<evidence type="ECO:0000259" key="4">
    <source>
        <dbReference type="PROSITE" id="PS50987"/>
    </source>
</evidence>
<dbReference type="KEGG" id="sub:SUB1809"/>
<keyword evidence="3" id="KW-0804">Transcription</keyword>
<reference evidence="6" key="1">
    <citation type="journal article" date="2009" name="BMC Genomics">
        <title>Evidence for niche adaptation in the genome of the bovine pathogen Streptococcus uberis.</title>
        <authorList>
            <person name="Ward P.N."/>
            <person name="Holden M.T.G."/>
            <person name="Leigh J.A."/>
            <person name="Lennard N."/>
            <person name="Bignell A."/>
            <person name="Barron A."/>
            <person name="Clark L."/>
            <person name="Quail M.A."/>
            <person name="Woodward J."/>
            <person name="Barrell B.G."/>
            <person name="Egan S.A."/>
            <person name="Field T.R."/>
            <person name="Maskell D."/>
            <person name="Kehoe M."/>
            <person name="Dowson C.G."/>
            <person name="Chanter N."/>
            <person name="Whatmore A.M."/>
            <person name="Bentley S.D."/>
            <person name="Parkhill J."/>
        </authorList>
    </citation>
    <scope>NUCLEOTIDE SEQUENCE [LARGE SCALE GENOMIC DNA]</scope>
    <source>
        <strain evidence="6">ATCC BAA-854 / 0140J</strain>
    </source>
</reference>
<sequence>MMSNIEKHAFLFKALSDVNRLAVLRELQNGSLCACALGEKLDLAQPALSYHMKILCQTGLVNSQQKGKWKHYSLNPDFEKEIYRGLLSYL</sequence>
<dbReference type="eggNOG" id="COG0640">
    <property type="taxonomic scope" value="Bacteria"/>
</dbReference>
<dbReference type="PROSITE" id="PS50987">
    <property type="entry name" value="HTH_ARSR_2"/>
    <property type="match status" value="1"/>
</dbReference>
<dbReference type="InterPro" id="IPR036390">
    <property type="entry name" value="WH_DNA-bd_sf"/>
</dbReference>
<proteinExistence type="predicted"/>
<keyword evidence="1" id="KW-0805">Transcription regulation</keyword>
<dbReference type="Pfam" id="PF01022">
    <property type="entry name" value="HTH_5"/>
    <property type="match status" value="1"/>
</dbReference>
<dbReference type="InterPro" id="IPR051081">
    <property type="entry name" value="HTH_MetalResp_TranReg"/>
</dbReference>
<dbReference type="SMART" id="SM00418">
    <property type="entry name" value="HTH_ARSR"/>
    <property type="match status" value="1"/>
</dbReference>
<dbReference type="NCBIfam" id="NF033788">
    <property type="entry name" value="HTH_metalloreg"/>
    <property type="match status" value="1"/>
</dbReference>
<dbReference type="InterPro" id="IPR001845">
    <property type="entry name" value="HTH_ArsR_DNA-bd_dom"/>
</dbReference>
<dbReference type="STRING" id="218495.SUB1809"/>
<evidence type="ECO:0000256" key="2">
    <source>
        <dbReference type="ARBA" id="ARBA00023125"/>
    </source>
</evidence>
<dbReference type="PANTHER" id="PTHR33154">
    <property type="entry name" value="TRANSCRIPTIONAL REGULATOR, ARSR FAMILY"/>
    <property type="match status" value="1"/>
</dbReference>
<evidence type="ECO:0000313" key="6">
    <source>
        <dbReference type="Proteomes" id="UP000000449"/>
    </source>
</evidence>
<dbReference type="PANTHER" id="PTHR33154:SF33">
    <property type="entry name" value="TRANSCRIPTIONAL REPRESSOR SDPR"/>
    <property type="match status" value="1"/>
</dbReference>
<dbReference type="SUPFAM" id="SSF46785">
    <property type="entry name" value="Winged helix' DNA-binding domain"/>
    <property type="match status" value="1"/>
</dbReference>
<organism evidence="5 6">
    <name type="scientific">Streptococcus uberis (strain ATCC BAA-854 / 0140J)</name>
    <dbReference type="NCBI Taxonomy" id="218495"/>
    <lineage>
        <taxon>Bacteria</taxon>
        <taxon>Bacillati</taxon>
        <taxon>Bacillota</taxon>
        <taxon>Bacilli</taxon>
        <taxon>Lactobacillales</taxon>
        <taxon>Streptococcaceae</taxon>
        <taxon>Streptococcus</taxon>
    </lineage>
</organism>
<feature type="domain" description="HTH arsR-type" evidence="4">
    <location>
        <begin position="1"/>
        <end position="90"/>
    </location>
</feature>
<evidence type="ECO:0000313" key="5">
    <source>
        <dbReference type="EMBL" id="CAR43836.1"/>
    </source>
</evidence>
<gene>
    <name evidence="5" type="ordered locus">SUB1809</name>
</gene>
<keyword evidence="2" id="KW-0238">DNA-binding</keyword>
<dbReference type="HOGENOM" id="CLU_097806_3_5_9"/>
<dbReference type="GO" id="GO:0003700">
    <property type="term" value="F:DNA-binding transcription factor activity"/>
    <property type="evidence" value="ECO:0007669"/>
    <property type="project" value="InterPro"/>
</dbReference>
<evidence type="ECO:0000256" key="3">
    <source>
        <dbReference type="ARBA" id="ARBA00023163"/>
    </source>
</evidence>
<dbReference type="Gene3D" id="1.10.10.10">
    <property type="entry name" value="Winged helix-like DNA-binding domain superfamily/Winged helix DNA-binding domain"/>
    <property type="match status" value="1"/>
</dbReference>
<accession>B9DW95</accession>
<dbReference type="InterPro" id="IPR011991">
    <property type="entry name" value="ArsR-like_HTH"/>
</dbReference>
<dbReference type="InterPro" id="IPR036388">
    <property type="entry name" value="WH-like_DNA-bd_sf"/>
</dbReference>
<dbReference type="CDD" id="cd00090">
    <property type="entry name" value="HTH_ARSR"/>
    <property type="match status" value="1"/>
</dbReference>
<evidence type="ECO:0000256" key="1">
    <source>
        <dbReference type="ARBA" id="ARBA00023015"/>
    </source>
</evidence>
<dbReference type="AlphaFoldDB" id="B9DW95"/>
<name>B9DW95_STRU0</name>
<dbReference type="EMBL" id="AM946015">
    <property type="protein sequence ID" value="CAR43836.1"/>
    <property type="molecule type" value="Genomic_DNA"/>
</dbReference>
<dbReference type="PRINTS" id="PR00778">
    <property type="entry name" value="HTHARSR"/>
</dbReference>